<dbReference type="Proteomes" id="UP001180825">
    <property type="component" value="Unassembled WGS sequence"/>
</dbReference>
<gene>
    <name evidence="1" type="ORF">J2X21_001435</name>
</gene>
<proteinExistence type="predicted"/>
<sequence>MARSHVWPALHRAGGGGVPFGSVLRLKAGFVPPASWSAQAKAVADIGSDLYVQGEPSAQWQDATITNLKTLRASDFEFVDKRAITGDSRFNGDSFQASW</sequence>
<dbReference type="EMBL" id="JAVDXV010000002">
    <property type="protein sequence ID" value="MDR7332309.1"/>
    <property type="molecule type" value="Genomic_DNA"/>
</dbReference>
<reference evidence="1 2" key="1">
    <citation type="submission" date="2023-07" db="EMBL/GenBank/DDBJ databases">
        <title>Sorghum-associated microbial communities from plants grown in Nebraska, USA.</title>
        <authorList>
            <person name="Schachtman D."/>
        </authorList>
    </citation>
    <scope>NUCLEOTIDE SEQUENCE [LARGE SCALE GENOMIC DNA]</scope>
    <source>
        <strain evidence="1 2">BE316</strain>
    </source>
</reference>
<evidence type="ECO:0000313" key="1">
    <source>
        <dbReference type="EMBL" id="MDR7332309.1"/>
    </source>
</evidence>
<dbReference type="RefSeq" id="WP_310326650.1">
    <property type="nucleotide sequence ID" value="NZ_JAVDXV010000002.1"/>
</dbReference>
<accession>A0ABU2A542</accession>
<protein>
    <submittedName>
        <fullName evidence="1">Uncharacterized protein</fullName>
    </submittedName>
</protein>
<evidence type="ECO:0000313" key="2">
    <source>
        <dbReference type="Proteomes" id="UP001180825"/>
    </source>
</evidence>
<organism evidence="1 2">
    <name type="scientific">Roseateles asaccharophilus</name>
    <dbReference type="NCBI Taxonomy" id="582607"/>
    <lineage>
        <taxon>Bacteria</taxon>
        <taxon>Pseudomonadati</taxon>
        <taxon>Pseudomonadota</taxon>
        <taxon>Betaproteobacteria</taxon>
        <taxon>Burkholderiales</taxon>
        <taxon>Sphaerotilaceae</taxon>
        <taxon>Roseateles</taxon>
    </lineage>
</organism>
<keyword evidence="2" id="KW-1185">Reference proteome</keyword>
<comment type="caution">
    <text evidence="1">The sequence shown here is derived from an EMBL/GenBank/DDBJ whole genome shotgun (WGS) entry which is preliminary data.</text>
</comment>
<name>A0ABU2A542_9BURK</name>